<dbReference type="EMBL" id="MU855518">
    <property type="protein sequence ID" value="KAK3902316.1"/>
    <property type="molecule type" value="Genomic_DNA"/>
</dbReference>
<evidence type="ECO:0000313" key="2">
    <source>
        <dbReference type="EMBL" id="KAK3902316.1"/>
    </source>
</evidence>
<gene>
    <name evidence="2" type="ORF">C8A05DRAFT_34002</name>
</gene>
<dbReference type="SUPFAM" id="SSF48225">
    <property type="entry name" value="Seven-hairpin glycosidases"/>
    <property type="match status" value="1"/>
</dbReference>
<accession>A0AAN6RU94</accession>
<dbReference type="InterPro" id="IPR012341">
    <property type="entry name" value="6hp_glycosidase-like_sf"/>
</dbReference>
<keyword evidence="3" id="KW-1185">Reference proteome</keyword>
<dbReference type="InterPro" id="IPR001382">
    <property type="entry name" value="Glyco_hydro_47"/>
</dbReference>
<dbReference type="AlphaFoldDB" id="A0AAN6RU94"/>
<reference evidence="2" key="1">
    <citation type="journal article" date="2023" name="Mol. Phylogenet. Evol.">
        <title>Genome-scale phylogeny and comparative genomics of the fungal order Sordariales.</title>
        <authorList>
            <person name="Hensen N."/>
            <person name="Bonometti L."/>
            <person name="Westerberg I."/>
            <person name="Brannstrom I.O."/>
            <person name="Guillou S."/>
            <person name="Cros-Aarteil S."/>
            <person name="Calhoun S."/>
            <person name="Haridas S."/>
            <person name="Kuo A."/>
            <person name="Mondo S."/>
            <person name="Pangilinan J."/>
            <person name="Riley R."/>
            <person name="LaButti K."/>
            <person name="Andreopoulos B."/>
            <person name="Lipzen A."/>
            <person name="Chen C."/>
            <person name="Yan M."/>
            <person name="Daum C."/>
            <person name="Ng V."/>
            <person name="Clum A."/>
            <person name="Steindorff A."/>
            <person name="Ohm R.A."/>
            <person name="Martin F."/>
            <person name="Silar P."/>
            <person name="Natvig D.O."/>
            <person name="Lalanne C."/>
            <person name="Gautier V."/>
            <person name="Ament-Velasquez S.L."/>
            <person name="Kruys A."/>
            <person name="Hutchinson M.I."/>
            <person name="Powell A.J."/>
            <person name="Barry K."/>
            <person name="Miller A.N."/>
            <person name="Grigoriev I.V."/>
            <person name="Debuchy R."/>
            <person name="Gladieux P."/>
            <person name="Hiltunen Thoren M."/>
            <person name="Johannesson H."/>
        </authorList>
    </citation>
    <scope>NUCLEOTIDE SEQUENCE</scope>
    <source>
        <strain evidence="2">CBS 103.79</strain>
    </source>
</reference>
<protein>
    <submittedName>
        <fullName evidence="2">Uncharacterized protein</fullName>
    </submittedName>
</protein>
<dbReference type="Pfam" id="PF01532">
    <property type="entry name" value="Glyco_hydro_47"/>
    <property type="match status" value="1"/>
</dbReference>
<dbReference type="GO" id="GO:0005509">
    <property type="term" value="F:calcium ion binding"/>
    <property type="evidence" value="ECO:0007669"/>
    <property type="project" value="InterPro"/>
</dbReference>
<dbReference type="Proteomes" id="UP001303889">
    <property type="component" value="Unassembled WGS sequence"/>
</dbReference>
<dbReference type="InterPro" id="IPR036026">
    <property type="entry name" value="Seven-hairpin_glycosidases"/>
</dbReference>
<dbReference type="Gene3D" id="1.50.10.10">
    <property type="match status" value="1"/>
</dbReference>
<dbReference type="GO" id="GO:0004571">
    <property type="term" value="F:mannosyl-oligosaccharide 1,2-alpha-mannosidase activity"/>
    <property type="evidence" value="ECO:0007669"/>
    <property type="project" value="InterPro"/>
</dbReference>
<dbReference type="GO" id="GO:0016020">
    <property type="term" value="C:membrane"/>
    <property type="evidence" value="ECO:0007669"/>
    <property type="project" value="InterPro"/>
</dbReference>
<reference evidence="2" key="2">
    <citation type="submission" date="2023-05" db="EMBL/GenBank/DDBJ databases">
        <authorList>
            <consortium name="Lawrence Berkeley National Laboratory"/>
            <person name="Steindorff A."/>
            <person name="Hensen N."/>
            <person name="Bonometti L."/>
            <person name="Westerberg I."/>
            <person name="Brannstrom I.O."/>
            <person name="Guillou S."/>
            <person name="Cros-Aarteil S."/>
            <person name="Calhoun S."/>
            <person name="Haridas S."/>
            <person name="Kuo A."/>
            <person name="Mondo S."/>
            <person name="Pangilinan J."/>
            <person name="Riley R."/>
            <person name="Labutti K."/>
            <person name="Andreopoulos B."/>
            <person name="Lipzen A."/>
            <person name="Chen C."/>
            <person name="Yanf M."/>
            <person name="Daum C."/>
            <person name="Ng V."/>
            <person name="Clum A."/>
            <person name="Ohm R."/>
            <person name="Martin F."/>
            <person name="Silar P."/>
            <person name="Natvig D."/>
            <person name="Lalanne C."/>
            <person name="Gautier V."/>
            <person name="Ament-Velasquez S.L."/>
            <person name="Kruys A."/>
            <person name="Hutchinson M.I."/>
            <person name="Powell A.J."/>
            <person name="Barry K."/>
            <person name="Miller A.N."/>
            <person name="Grigoriev I.V."/>
            <person name="Debuchy R."/>
            <person name="Gladieux P."/>
            <person name="Thoren M.H."/>
            <person name="Johannesson H."/>
        </authorList>
    </citation>
    <scope>NUCLEOTIDE SEQUENCE</scope>
    <source>
        <strain evidence="2">CBS 103.79</strain>
    </source>
</reference>
<comment type="caution">
    <text evidence="2">The sequence shown here is derived from an EMBL/GenBank/DDBJ whole genome shotgun (WGS) entry which is preliminary data.</text>
</comment>
<evidence type="ECO:0000313" key="3">
    <source>
        <dbReference type="Proteomes" id="UP001303889"/>
    </source>
</evidence>
<name>A0AAN6RU94_9PEZI</name>
<organism evidence="2 3">
    <name type="scientific">Staphylotrichum tortipilum</name>
    <dbReference type="NCBI Taxonomy" id="2831512"/>
    <lineage>
        <taxon>Eukaryota</taxon>
        <taxon>Fungi</taxon>
        <taxon>Dikarya</taxon>
        <taxon>Ascomycota</taxon>
        <taxon>Pezizomycotina</taxon>
        <taxon>Sordariomycetes</taxon>
        <taxon>Sordariomycetidae</taxon>
        <taxon>Sordariales</taxon>
        <taxon>Chaetomiaceae</taxon>
        <taxon>Staphylotrichum</taxon>
    </lineage>
</organism>
<evidence type="ECO:0000256" key="1">
    <source>
        <dbReference type="ARBA" id="ARBA00007658"/>
    </source>
</evidence>
<comment type="similarity">
    <text evidence="1">Belongs to the glycosyl hydrolase 47 family.</text>
</comment>
<dbReference type="GO" id="GO:0005975">
    <property type="term" value="P:carbohydrate metabolic process"/>
    <property type="evidence" value="ECO:0007669"/>
    <property type="project" value="InterPro"/>
</dbReference>
<proteinExistence type="inferred from homology"/>
<sequence length="157" mass="17068">MSPSLLATVKAWSHGAIPSSMVACPTLKGCPGSEEAWKQEVARVAREDPSIRAAVHDAPVDAIIDAKGLSEGFTLITGERYHLEPEAIESVKWGARPTYLDEYDATRSVPQAADLLHPCRMGATLKYFYLVFSVLRLASLDGFAFNSDGHPLRRVVG</sequence>
<dbReference type="GO" id="GO:0036503">
    <property type="term" value="P:ERAD pathway"/>
    <property type="evidence" value="ECO:0007669"/>
    <property type="project" value="UniProtKB-ARBA"/>
</dbReference>